<evidence type="ECO:0000256" key="5">
    <source>
        <dbReference type="ARBA" id="ARBA00023242"/>
    </source>
</evidence>
<evidence type="ECO:0000256" key="4">
    <source>
        <dbReference type="ARBA" id="ARBA00023163"/>
    </source>
</evidence>
<keyword evidence="4" id="KW-0804">Transcription</keyword>
<keyword evidence="9" id="KW-1185">Reference proteome</keyword>
<dbReference type="PANTHER" id="PTHR12228">
    <property type="entry name" value="TRANSCRIPTION INITIATION FACTOR TFIID 55 KD SUBUNIT-RELATED"/>
    <property type="match status" value="1"/>
</dbReference>
<comment type="subcellular location">
    <subcellularLocation>
        <location evidence="1">Nucleus</location>
    </subcellularLocation>
</comment>
<gene>
    <name evidence="10 11" type="primary">LOC106461643</name>
</gene>
<dbReference type="Pfam" id="PF04658">
    <property type="entry name" value="TAFII55_N"/>
    <property type="match status" value="1"/>
</dbReference>
<dbReference type="Proteomes" id="UP000694941">
    <property type="component" value="Unplaced"/>
</dbReference>
<name>A0ABM1SL51_LIMPO</name>
<dbReference type="GeneID" id="106461643"/>
<accession>A0ABM1SL51</accession>
<comment type="similarity">
    <text evidence="2">Belongs to the TAF7 family.</text>
</comment>
<feature type="compositionally biased region" description="Basic and acidic residues" evidence="7">
    <location>
        <begin position="292"/>
        <end position="302"/>
    </location>
</feature>
<feature type="coiled-coil region" evidence="6">
    <location>
        <begin position="336"/>
        <end position="400"/>
    </location>
</feature>
<evidence type="ECO:0000313" key="10">
    <source>
        <dbReference type="RefSeq" id="XP_013776936.1"/>
    </source>
</evidence>
<keyword evidence="6" id="KW-0175">Coiled coil</keyword>
<evidence type="ECO:0000256" key="3">
    <source>
        <dbReference type="ARBA" id="ARBA00023015"/>
    </source>
</evidence>
<evidence type="ECO:0000256" key="1">
    <source>
        <dbReference type="ARBA" id="ARBA00004123"/>
    </source>
</evidence>
<dbReference type="RefSeq" id="XP_022244357.1">
    <property type="nucleotide sequence ID" value="XM_022388649.1"/>
</dbReference>
<dbReference type="InterPro" id="IPR037817">
    <property type="entry name" value="TAF7"/>
</dbReference>
<feature type="compositionally biased region" description="Acidic residues" evidence="7">
    <location>
        <begin position="108"/>
        <end position="119"/>
    </location>
</feature>
<feature type="compositionally biased region" description="Polar residues" evidence="7">
    <location>
        <begin position="315"/>
        <end position="327"/>
    </location>
</feature>
<protein>
    <submittedName>
        <fullName evidence="10 11">Transcription initiation factor TFIID subunit 7-like isoform X2</fullName>
    </submittedName>
</protein>
<evidence type="ECO:0000313" key="9">
    <source>
        <dbReference type="Proteomes" id="UP000694941"/>
    </source>
</evidence>
<feature type="domain" description="TAFII55 protein conserved region" evidence="8">
    <location>
        <begin position="21"/>
        <end position="179"/>
    </location>
</feature>
<evidence type="ECO:0000256" key="6">
    <source>
        <dbReference type="SAM" id="Coils"/>
    </source>
</evidence>
<reference evidence="10 11" key="1">
    <citation type="submission" date="2025-05" db="UniProtKB">
        <authorList>
            <consortium name="RefSeq"/>
        </authorList>
    </citation>
    <scope>IDENTIFICATION</scope>
    <source>
        <tissue evidence="10 11">Muscle</tissue>
    </source>
</reference>
<sequence>MPPPEEKDGTTQKPTEPPVELENQFILRMPPTPAASLRAAVRSGVMSLKDRLTIQVEPDMRHGTVRFDKWSMSSKIVDLPCILESQKTLDRKNFYKTADICQMMVCKEEDDPQKSEEEDSTKKKKDKDKKFMWPHGITPSLKNVRKRRFRKTLKKKYVDFPEIEKEVKRLFRMDNEAISVRYEVVNADEDKGENKNGPTEGTVGNILSAGGFINSNSQSMDVAEHDLFGEVLSSSEEDDVNIMDLEDDEVSRASVATSNINETTPNKSEKLVTEFSRGMLRSPAGLGASDTSQDREYEDNKKSISPLASEKNRPQKQTSSARSNGNQFVVKKEDIKESSEQGRDALLTKLDLLEKEILNIQARRQAQELEISNIENLALKQRFQSIIDNLKEQEREKQRQYDDIVILLHQD</sequence>
<evidence type="ECO:0000259" key="8">
    <source>
        <dbReference type="SMART" id="SM01370"/>
    </source>
</evidence>
<keyword evidence="5" id="KW-0539">Nucleus</keyword>
<proteinExistence type="inferred from homology"/>
<dbReference type="PANTHER" id="PTHR12228:SF0">
    <property type="entry name" value="TATA-BOX BINDING PROTEIN ASSOCIATED FACTOR 7"/>
    <property type="match status" value="1"/>
</dbReference>
<feature type="region of interest" description="Disordered" evidence="7">
    <location>
        <begin position="108"/>
        <end position="137"/>
    </location>
</feature>
<dbReference type="RefSeq" id="XP_013776936.1">
    <property type="nucleotide sequence ID" value="XM_013921482.2"/>
</dbReference>
<feature type="region of interest" description="Disordered" evidence="7">
    <location>
        <begin position="278"/>
        <end position="336"/>
    </location>
</feature>
<dbReference type="SMART" id="SM01370">
    <property type="entry name" value="TAFII55_N"/>
    <property type="match status" value="1"/>
</dbReference>
<evidence type="ECO:0000256" key="2">
    <source>
        <dbReference type="ARBA" id="ARBA00009368"/>
    </source>
</evidence>
<dbReference type="CDD" id="cd08047">
    <property type="entry name" value="TAF7"/>
    <property type="match status" value="1"/>
</dbReference>
<evidence type="ECO:0000256" key="7">
    <source>
        <dbReference type="SAM" id="MobiDB-lite"/>
    </source>
</evidence>
<evidence type="ECO:0000313" key="11">
    <source>
        <dbReference type="RefSeq" id="XP_022244357.1"/>
    </source>
</evidence>
<dbReference type="InterPro" id="IPR006751">
    <property type="entry name" value="TAFII55_prot_cons_reg"/>
</dbReference>
<keyword evidence="3" id="KW-0805">Transcription regulation</keyword>
<organism evidence="9 11">
    <name type="scientific">Limulus polyphemus</name>
    <name type="common">Atlantic horseshoe crab</name>
    <dbReference type="NCBI Taxonomy" id="6850"/>
    <lineage>
        <taxon>Eukaryota</taxon>
        <taxon>Metazoa</taxon>
        <taxon>Ecdysozoa</taxon>
        <taxon>Arthropoda</taxon>
        <taxon>Chelicerata</taxon>
        <taxon>Merostomata</taxon>
        <taxon>Xiphosura</taxon>
        <taxon>Limulidae</taxon>
        <taxon>Limulus</taxon>
    </lineage>
</organism>